<name>A0A644X7Y5_9ZZZZ</name>
<evidence type="ECO:0000313" key="1">
    <source>
        <dbReference type="EMBL" id="MPM11921.1"/>
    </source>
</evidence>
<gene>
    <name evidence="1" type="ORF">SDC9_58272</name>
</gene>
<accession>A0A644X7Y5</accession>
<dbReference type="EMBL" id="VSSQ01001897">
    <property type="protein sequence ID" value="MPM11921.1"/>
    <property type="molecule type" value="Genomic_DNA"/>
</dbReference>
<dbReference type="AlphaFoldDB" id="A0A644X7Y5"/>
<organism evidence="1">
    <name type="scientific">bioreactor metagenome</name>
    <dbReference type="NCBI Taxonomy" id="1076179"/>
    <lineage>
        <taxon>unclassified sequences</taxon>
        <taxon>metagenomes</taxon>
        <taxon>ecological metagenomes</taxon>
    </lineage>
</organism>
<protein>
    <submittedName>
        <fullName evidence="1">Uncharacterized protein</fullName>
    </submittedName>
</protein>
<comment type="caution">
    <text evidence="1">The sequence shown here is derived from an EMBL/GenBank/DDBJ whole genome shotgun (WGS) entry which is preliminary data.</text>
</comment>
<reference evidence="1" key="1">
    <citation type="submission" date="2019-08" db="EMBL/GenBank/DDBJ databases">
        <authorList>
            <person name="Kucharzyk K."/>
            <person name="Murdoch R.W."/>
            <person name="Higgins S."/>
            <person name="Loffler F."/>
        </authorList>
    </citation>
    <scope>NUCLEOTIDE SEQUENCE</scope>
</reference>
<sequence length="80" mass="8742">MKDCSVIIPRKPAREHAIKRVIRRYASGGGTVDQCPEVVSGKRTNVGSAGCIVISNVQIHIQVFYDRVSSDISEQTGSIR</sequence>
<proteinExistence type="predicted"/>